<dbReference type="GO" id="GO:0015658">
    <property type="term" value="F:branched-chain amino acid transmembrane transporter activity"/>
    <property type="evidence" value="ECO:0007669"/>
    <property type="project" value="TreeGrafter"/>
</dbReference>
<accession>A0A164H202</accession>
<dbReference type="Pfam" id="PF00005">
    <property type="entry name" value="ABC_tran"/>
    <property type="match status" value="1"/>
</dbReference>
<sequence length="179" mass="19250">DMFAMFPRLKEREHTEAGVLSGGEQQMLTLCRTLMGDPDLIIIDEPTEGLAPKIVELVGQFLHSLKAKGVSVLLIEQKLTIAMSISDRALVMGHGAIVFEGTPDELRANAYIRKEWLESSMTAEYKVHGDVAVITMMNPPVNGLGLSTRIGITDGLEKANNDASVKAIVITGAGKAFSG</sequence>
<evidence type="ECO:0000313" key="6">
    <source>
        <dbReference type="Proteomes" id="UP000076858"/>
    </source>
</evidence>
<evidence type="ECO:0000256" key="1">
    <source>
        <dbReference type="ARBA" id="ARBA00005417"/>
    </source>
</evidence>
<dbReference type="Proteomes" id="UP000076858">
    <property type="component" value="Unassembled WGS sequence"/>
</dbReference>
<evidence type="ECO:0000256" key="2">
    <source>
        <dbReference type="ARBA" id="ARBA00022448"/>
    </source>
</evidence>
<feature type="non-terminal residue" evidence="5">
    <location>
        <position position="179"/>
    </location>
</feature>
<dbReference type="InterPro" id="IPR029045">
    <property type="entry name" value="ClpP/crotonase-like_dom_sf"/>
</dbReference>
<keyword evidence="2" id="KW-0813">Transport</keyword>
<dbReference type="GO" id="GO:0016887">
    <property type="term" value="F:ATP hydrolysis activity"/>
    <property type="evidence" value="ECO:0007669"/>
    <property type="project" value="InterPro"/>
</dbReference>
<dbReference type="Gene3D" id="3.40.50.300">
    <property type="entry name" value="P-loop containing nucleotide triphosphate hydrolases"/>
    <property type="match status" value="1"/>
</dbReference>
<dbReference type="SUPFAM" id="SSF52540">
    <property type="entry name" value="P-loop containing nucleoside triphosphate hydrolases"/>
    <property type="match status" value="1"/>
</dbReference>
<dbReference type="Gene3D" id="3.90.226.10">
    <property type="entry name" value="2-enoyl-CoA Hydratase, Chain A, domain 1"/>
    <property type="match status" value="1"/>
</dbReference>
<evidence type="ECO:0000259" key="4">
    <source>
        <dbReference type="Pfam" id="PF00005"/>
    </source>
</evidence>
<protein>
    <submittedName>
        <fullName evidence="5">Putative Abc transporter</fullName>
    </submittedName>
</protein>
<feature type="domain" description="ABC transporter" evidence="4">
    <location>
        <begin position="14"/>
        <end position="47"/>
    </location>
</feature>
<dbReference type="InterPro" id="IPR027417">
    <property type="entry name" value="P-loop_NTPase"/>
</dbReference>
<proteinExistence type="inferred from homology"/>
<reference evidence="5 6" key="1">
    <citation type="submission" date="2016-03" db="EMBL/GenBank/DDBJ databases">
        <title>EvidentialGene: Evidence-directed Construction of Genes on Genomes.</title>
        <authorList>
            <person name="Gilbert D.G."/>
            <person name="Choi J.-H."/>
            <person name="Mockaitis K."/>
            <person name="Colbourne J."/>
            <person name="Pfrender M."/>
        </authorList>
    </citation>
    <scope>NUCLEOTIDE SEQUENCE [LARGE SCALE GENOMIC DNA]</scope>
    <source>
        <strain evidence="5 6">Xinb3</strain>
        <tissue evidence="5">Complete organism</tissue>
    </source>
</reference>
<evidence type="ECO:0000256" key="3">
    <source>
        <dbReference type="ARBA" id="ARBA00022970"/>
    </source>
</evidence>
<keyword evidence="6" id="KW-1185">Reference proteome</keyword>
<dbReference type="Pfam" id="PF00378">
    <property type="entry name" value="ECH_1"/>
    <property type="match status" value="1"/>
</dbReference>
<dbReference type="PANTHER" id="PTHR43820">
    <property type="entry name" value="HIGH-AFFINITY BRANCHED-CHAIN AMINO ACID TRANSPORT ATP-BINDING PROTEIN LIVF"/>
    <property type="match status" value="1"/>
</dbReference>
<comment type="caution">
    <text evidence="5">The sequence shown here is derived from an EMBL/GenBank/DDBJ whole genome shotgun (WGS) entry which is preliminary data.</text>
</comment>
<dbReference type="SUPFAM" id="SSF52096">
    <property type="entry name" value="ClpP/crotonase"/>
    <property type="match status" value="1"/>
</dbReference>
<dbReference type="GO" id="GO:0015807">
    <property type="term" value="P:L-amino acid transport"/>
    <property type="evidence" value="ECO:0007669"/>
    <property type="project" value="TreeGrafter"/>
</dbReference>
<dbReference type="InterPro" id="IPR052156">
    <property type="entry name" value="BCAA_Transport_ATP-bd_LivF"/>
</dbReference>
<dbReference type="PANTHER" id="PTHR43820:SF2">
    <property type="entry name" value="ABC TRANSPORTER ATP-BINDING PROTEIN"/>
    <property type="match status" value="1"/>
</dbReference>
<organism evidence="5 6">
    <name type="scientific">Daphnia magna</name>
    <dbReference type="NCBI Taxonomy" id="35525"/>
    <lineage>
        <taxon>Eukaryota</taxon>
        <taxon>Metazoa</taxon>
        <taxon>Ecdysozoa</taxon>
        <taxon>Arthropoda</taxon>
        <taxon>Crustacea</taxon>
        <taxon>Branchiopoda</taxon>
        <taxon>Diplostraca</taxon>
        <taxon>Cladocera</taxon>
        <taxon>Anomopoda</taxon>
        <taxon>Daphniidae</taxon>
        <taxon>Daphnia</taxon>
    </lineage>
</organism>
<dbReference type="STRING" id="35525.A0A164H202"/>
<feature type="non-terminal residue" evidence="5">
    <location>
        <position position="1"/>
    </location>
</feature>
<gene>
    <name evidence="5" type="ORF">APZ42_004447</name>
</gene>
<dbReference type="InterPro" id="IPR003439">
    <property type="entry name" value="ABC_transporter-like_ATP-bd"/>
</dbReference>
<keyword evidence="3" id="KW-0029">Amino-acid transport</keyword>
<evidence type="ECO:0000313" key="5">
    <source>
        <dbReference type="EMBL" id="KZR99616.1"/>
    </source>
</evidence>
<dbReference type="InterPro" id="IPR001753">
    <property type="entry name" value="Enoyl-CoA_hydra/iso"/>
</dbReference>
<name>A0A164H202_9CRUS</name>
<comment type="similarity">
    <text evidence="1">Belongs to the ABC transporter superfamily.</text>
</comment>
<dbReference type="GO" id="GO:0005524">
    <property type="term" value="F:ATP binding"/>
    <property type="evidence" value="ECO:0007669"/>
    <property type="project" value="InterPro"/>
</dbReference>
<dbReference type="AlphaFoldDB" id="A0A164H202"/>
<dbReference type="EMBL" id="LRGB01013151">
    <property type="protein sequence ID" value="KZR99616.1"/>
    <property type="molecule type" value="Genomic_DNA"/>
</dbReference>